<dbReference type="AlphaFoldDB" id="K0SM78"/>
<sequence>MEFAPTRIRLDRAPRELTSARFCQDRRPFRASIGIDASAVRLQGSPNECRAAARFVMQPKLASGTAAKSTQNRRSPGKTKCRAVPGLDIDASAVRRIQGSPINCEAQKASFCNRY</sequence>
<name>K0SM78_THAOC</name>
<feature type="region of interest" description="Disordered" evidence="1">
    <location>
        <begin position="63"/>
        <end position="82"/>
    </location>
</feature>
<evidence type="ECO:0000313" key="3">
    <source>
        <dbReference type="Proteomes" id="UP000266841"/>
    </source>
</evidence>
<organism evidence="2 3">
    <name type="scientific">Thalassiosira oceanica</name>
    <name type="common">Marine diatom</name>
    <dbReference type="NCBI Taxonomy" id="159749"/>
    <lineage>
        <taxon>Eukaryota</taxon>
        <taxon>Sar</taxon>
        <taxon>Stramenopiles</taxon>
        <taxon>Ochrophyta</taxon>
        <taxon>Bacillariophyta</taxon>
        <taxon>Coscinodiscophyceae</taxon>
        <taxon>Thalassiosirophycidae</taxon>
        <taxon>Thalassiosirales</taxon>
        <taxon>Thalassiosiraceae</taxon>
        <taxon>Thalassiosira</taxon>
    </lineage>
</organism>
<comment type="caution">
    <text evidence="2">The sequence shown here is derived from an EMBL/GenBank/DDBJ whole genome shotgun (WGS) entry which is preliminary data.</text>
</comment>
<evidence type="ECO:0000313" key="2">
    <source>
        <dbReference type="EMBL" id="EJK66460.1"/>
    </source>
</evidence>
<keyword evidence="3" id="KW-1185">Reference proteome</keyword>
<reference evidence="2 3" key="1">
    <citation type="journal article" date="2012" name="Genome Biol.">
        <title>Genome and low-iron response of an oceanic diatom adapted to chronic iron limitation.</title>
        <authorList>
            <person name="Lommer M."/>
            <person name="Specht M."/>
            <person name="Roy A.S."/>
            <person name="Kraemer L."/>
            <person name="Andreson R."/>
            <person name="Gutowska M.A."/>
            <person name="Wolf J."/>
            <person name="Bergner S.V."/>
            <person name="Schilhabel M.B."/>
            <person name="Klostermeier U.C."/>
            <person name="Beiko R.G."/>
            <person name="Rosenstiel P."/>
            <person name="Hippler M."/>
            <person name="Laroche J."/>
        </authorList>
    </citation>
    <scope>NUCLEOTIDE SEQUENCE [LARGE SCALE GENOMIC DNA]</scope>
    <source>
        <strain evidence="2 3">CCMP1005</strain>
    </source>
</reference>
<dbReference type="EMBL" id="AGNL01014942">
    <property type="protein sequence ID" value="EJK66460.1"/>
    <property type="molecule type" value="Genomic_DNA"/>
</dbReference>
<accession>K0SM78</accession>
<protein>
    <submittedName>
        <fullName evidence="2">Uncharacterized protein</fullName>
    </submittedName>
</protein>
<evidence type="ECO:0000256" key="1">
    <source>
        <dbReference type="SAM" id="MobiDB-lite"/>
    </source>
</evidence>
<gene>
    <name evidence="2" type="ORF">THAOC_12625</name>
</gene>
<dbReference type="Proteomes" id="UP000266841">
    <property type="component" value="Unassembled WGS sequence"/>
</dbReference>
<proteinExistence type="predicted"/>